<keyword evidence="4" id="KW-1185">Reference proteome</keyword>
<dbReference type="InterPro" id="IPR005612">
    <property type="entry name" value="CCAAT-binding_factor"/>
</dbReference>
<comment type="similarity">
    <text evidence="1">Belongs to the CBF/MAK21 family.</text>
</comment>
<dbReference type="PANTHER" id="PTHR12455:SF0">
    <property type="entry name" value="NUCLEOLAR COMPLEX PROTEIN 4 HOMOLOG"/>
    <property type="match status" value="1"/>
</dbReference>
<accession>A0A8X6KEQ1</accession>
<dbReference type="AlphaFoldDB" id="A0A8X6KEQ1"/>
<feature type="domain" description="CCAAT-binding factor" evidence="2">
    <location>
        <begin position="271"/>
        <end position="417"/>
    </location>
</feature>
<comment type="caution">
    <text evidence="3">The sequence shown here is derived from an EMBL/GenBank/DDBJ whole genome shotgun (WGS) entry which is preliminary data.</text>
</comment>
<evidence type="ECO:0000256" key="1">
    <source>
        <dbReference type="ARBA" id="ARBA00007797"/>
    </source>
</evidence>
<dbReference type="InterPro" id="IPR027193">
    <property type="entry name" value="Noc4"/>
</dbReference>
<evidence type="ECO:0000259" key="2">
    <source>
        <dbReference type="Pfam" id="PF03914"/>
    </source>
</evidence>
<dbReference type="OrthoDB" id="10263185at2759"/>
<dbReference type="GO" id="GO:0032040">
    <property type="term" value="C:small-subunit processome"/>
    <property type="evidence" value="ECO:0007669"/>
    <property type="project" value="TreeGrafter"/>
</dbReference>
<dbReference type="GO" id="GO:0030692">
    <property type="term" value="C:Noc4p-Nop14p complex"/>
    <property type="evidence" value="ECO:0007669"/>
    <property type="project" value="TreeGrafter"/>
</dbReference>
<gene>
    <name evidence="3" type="primary">noc4l-b</name>
    <name evidence="3" type="ORF">TNCT_484361</name>
</gene>
<reference evidence="3" key="1">
    <citation type="submission" date="2020-07" db="EMBL/GenBank/DDBJ databases">
        <title>Multicomponent nature underlies the extraordinary mechanical properties of spider dragline silk.</title>
        <authorList>
            <person name="Kono N."/>
            <person name="Nakamura H."/>
            <person name="Mori M."/>
            <person name="Yoshida Y."/>
            <person name="Ohtoshi R."/>
            <person name="Malay A.D."/>
            <person name="Moran D.A.P."/>
            <person name="Tomita M."/>
            <person name="Numata K."/>
            <person name="Arakawa K."/>
        </authorList>
    </citation>
    <scope>NUCLEOTIDE SEQUENCE</scope>
</reference>
<evidence type="ECO:0000313" key="4">
    <source>
        <dbReference type="Proteomes" id="UP000887116"/>
    </source>
</evidence>
<sequence length="467" mass="54565">MIIEKILQSKKNANCILDLEKSLLSDDEDGILSSMDTFQELFTQLYNRKMIQLSSDLDTNEEKYRLWLIERKNDLVTNLLTYLNYENENIQEKSLEVLMTLVRLEGAHKETWNFPVELFDKIVNELLNSNINQEVNVRKFQEYMQYDDILLHSLKAVMDILNKIEEVTDIFLTNLFYLLNTIRYPKEFQADGYNTFLSQNNSKTAPFFFKKRQLRRLFSDVWQRYLKFPLPLPLLKKVLLVLHKKVIPHLENPCLLTDFLTDSYSQKGVISLLSLNSLFLLMDKYNIEYPDFFIKLYSLTNAEVINGKFCLRFFYLSDLFLSSIHIPAYLITAFVKKLSRIALVSRADSVLRILCLVINLMIRHKSVSVLIHQEGPNTAGEDPFDFDEPDPAKCRALESSLWEIKTLQSHVVPSVCRKAKMINRALPYLELENVALNVSMNSLYKNQRKRPFAEVPLAVCRPLKICL</sequence>
<dbReference type="GO" id="GO:0042254">
    <property type="term" value="P:ribosome biogenesis"/>
    <property type="evidence" value="ECO:0007669"/>
    <property type="project" value="InterPro"/>
</dbReference>
<protein>
    <submittedName>
        <fullName evidence="3">Nucleolar complex protein 4 homolog B</fullName>
    </submittedName>
</protein>
<dbReference type="EMBL" id="BMAO01020767">
    <property type="protein sequence ID" value="GFQ69693.1"/>
    <property type="molecule type" value="Genomic_DNA"/>
</dbReference>
<name>A0A8X6KEQ1_TRICU</name>
<organism evidence="3 4">
    <name type="scientific">Trichonephila clavata</name>
    <name type="common">Joro spider</name>
    <name type="synonym">Nephila clavata</name>
    <dbReference type="NCBI Taxonomy" id="2740835"/>
    <lineage>
        <taxon>Eukaryota</taxon>
        <taxon>Metazoa</taxon>
        <taxon>Ecdysozoa</taxon>
        <taxon>Arthropoda</taxon>
        <taxon>Chelicerata</taxon>
        <taxon>Arachnida</taxon>
        <taxon>Araneae</taxon>
        <taxon>Araneomorphae</taxon>
        <taxon>Entelegynae</taxon>
        <taxon>Araneoidea</taxon>
        <taxon>Nephilidae</taxon>
        <taxon>Trichonephila</taxon>
    </lineage>
</organism>
<dbReference type="Proteomes" id="UP000887116">
    <property type="component" value="Unassembled WGS sequence"/>
</dbReference>
<dbReference type="Pfam" id="PF03914">
    <property type="entry name" value="CBF"/>
    <property type="match status" value="1"/>
</dbReference>
<dbReference type="PANTHER" id="PTHR12455">
    <property type="entry name" value="NUCLEOLAR COMPLEX PROTEIN 4"/>
    <property type="match status" value="1"/>
</dbReference>
<proteinExistence type="inferred from homology"/>
<evidence type="ECO:0000313" key="3">
    <source>
        <dbReference type="EMBL" id="GFQ69693.1"/>
    </source>
</evidence>